<proteinExistence type="predicted"/>
<comment type="caution">
    <text evidence="1">The sequence shown here is derived from an EMBL/GenBank/DDBJ whole genome shotgun (WGS) entry which is preliminary data.</text>
</comment>
<dbReference type="Proteomes" id="UP000023152">
    <property type="component" value="Unassembled WGS sequence"/>
</dbReference>
<reference evidence="1 2" key="1">
    <citation type="journal article" date="2013" name="Curr. Biol.">
        <title>The Genome of the Foraminiferan Reticulomyxa filosa.</title>
        <authorList>
            <person name="Glockner G."/>
            <person name="Hulsmann N."/>
            <person name="Schleicher M."/>
            <person name="Noegel A.A."/>
            <person name="Eichinger L."/>
            <person name="Gallinger C."/>
            <person name="Pawlowski J."/>
            <person name="Sierra R."/>
            <person name="Euteneuer U."/>
            <person name="Pillet L."/>
            <person name="Moustafa A."/>
            <person name="Platzer M."/>
            <person name="Groth M."/>
            <person name="Szafranski K."/>
            <person name="Schliwa M."/>
        </authorList>
    </citation>
    <scope>NUCLEOTIDE SEQUENCE [LARGE SCALE GENOMIC DNA]</scope>
</reference>
<keyword evidence="2" id="KW-1185">Reference proteome</keyword>
<dbReference type="EMBL" id="ASPP01019031">
    <property type="protein sequence ID" value="ETO15540.1"/>
    <property type="molecule type" value="Genomic_DNA"/>
</dbReference>
<evidence type="ECO:0000313" key="1">
    <source>
        <dbReference type="EMBL" id="ETO15540.1"/>
    </source>
</evidence>
<accession>X6MR12</accession>
<dbReference type="AlphaFoldDB" id="X6MR12"/>
<gene>
    <name evidence="1" type="ORF">RFI_21824</name>
</gene>
<sequence length="89" mass="10698">MHEIIAMKNVIYFNKTNFRSIERKSNAVIKEMKDHLNKSYQLISIEQIIEFVKELQSQLQTEKVKTVLSLFVFFVIFVIYKQRKNNTKI</sequence>
<name>X6MR12_RETFI</name>
<evidence type="ECO:0000313" key="2">
    <source>
        <dbReference type="Proteomes" id="UP000023152"/>
    </source>
</evidence>
<organism evidence="1 2">
    <name type="scientific">Reticulomyxa filosa</name>
    <dbReference type="NCBI Taxonomy" id="46433"/>
    <lineage>
        <taxon>Eukaryota</taxon>
        <taxon>Sar</taxon>
        <taxon>Rhizaria</taxon>
        <taxon>Retaria</taxon>
        <taxon>Foraminifera</taxon>
        <taxon>Monothalamids</taxon>
        <taxon>Reticulomyxidae</taxon>
        <taxon>Reticulomyxa</taxon>
    </lineage>
</organism>
<protein>
    <submittedName>
        <fullName evidence="1">Uncharacterized protein</fullName>
    </submittedName>
</protein>